<sequence length="82" mass="9495">MISFYISLCYPDQELPIYNLLDKLLKEPHKSIIDCYKNENLYKHQLAEIYCQQAQSYTAHGSTKLSEESIGLYENAANLGFE</sequence>
<proteinExistence type="predicted"/>
<dbReference type="Proteomes" id="UP001628124">
    <property type="component" value="Unassembled WGS sequence"/>
</dbReference>
<reference evidence="1 2" key="1">
    <citation type="journal article" date="2024" name="Microbiol. Immunol.">
        <title>Discovery of a novel spotted fever group Rickettsia, 'Candidatus Rickettsia kedanie,' in unfed larval chigger mites, Leptotrombidium scutellare.</title>
        <authorList>
            <person name="Ogawa M."/>
            <person name="Matsutani M."/>
            <person name="Katayama T."/>
            <person name="Takada N."/>
            <person name="Noda S."/>
            <person name="Takahashi M."/>
            <person name="Kageyama D."/>
            <person name="Hanaoka N."/>
            <person name="Ebihara H."/>
        </authorList>
    </citation>
    <scope>NUCLEOTIDE SEQUENCE [LARGE SCALE GENOMIC DNA]</scope>
    <source>
        <strain evidence="1 2">KNCP2-13</strain>
    </source>
</reference>
<dbReference type="EMBL" id="BAABMM010000003">
    <property type="protein sequence ID" value="GAA5251744.1"/>
    <property type="molecule type" value="Genomic_DNA"/>
</dbReference>
<accession>A0ABP9TR74</accession>
<organism evidence="1 2">
    <name type="scientific">Candidatus Rickettsia kedanie</name>
    <dbReference type="NCBI Taxonomy" id="3115352"/>
    <lineage>
        <taxon>Bacteria</taxon>
        <taxon>Pseudomonadati</taxon>
        <taxon>Pseudomonadota</taxon>
        <taxon>Alphaproteobacteria</taxon>
        <taxon>Rickettsiales</taxon>
        <taxon>Rickettsiaceae</taxon>
        <taxon>Rickettsieae</taxon>
        <taxon>Rickettsia</taxon>
        <taxon>spotted fever group</taxon>
    </lineage>
</organism>
<gene>
    <name evidence="1" type="ORF">KNCP2_00320</name>
</gene>
<comment type="caution">
    <text evidence="1">The sequence shown here is derived from an EMBL/GenBank/DDBJ whole genome shotgun (WGS) entry which is preliminary data.</text>
</comment>
<dbReference type="RefSeq" id="WP_412707455.1">
    <property type="nucleotide sequence ID" value="NZ_BAABMM010000003.1"/>
</dbReference>
<evidence type="ECO:0000313" key="2">
    <source>
        <dbReference type="Proteomes" id="UP001628124"/>
    </source>
</evidence>
<name>A0ABP9TR74_9RICK</name>
<keyword evidence="2" id="KW-1185">Reference proteome</keyword>
<evidence type="ECO:0000313" key="1">
    <source>
        <dbReference type="EMBL" id="GAA5251744.1"/>
    </source>
</evidence>
<protein>
    <submittedName>
        <fullName evidence="1">Uncharacterized protein</fullName>
    </submittedName>
</protein>